<protein>
    <submittedName>
        <fullName evidence="1">6607_t:CDS:1</fullName>
    </submittedName>
</protein>
<sequence>MRATHNNQPKFRLEWIPFEDFTEIKQIGNGGFSEIHTAKWTKGTIDGWDWRNKRFNRNKNKTVVLKILKDSQDINSAFLKEVIIDMPYLN</sequence>
<dbReference type="InterPro" id="IPR011009">
    <property type="entry name" value="Kinase-like_dom_sf"/>
</dbReference>
<keyword evidence="2" id="KW-1185">Reference proteome</keyword>
<evidence type="ECO:0000313" key="2">
    <source>
        <dbReference type="Proteomes" id="UP000789759"/>
    </source>
</evidence>
<organism evidence="1 2">
    <name type="scientific">Cetraspora pellucida</name>
    <dbReference type="NCBI Taxonomy" id="1433469"/>
    <lineage>
        <taxon>Eukaryota</taxon>
        <taxon>Fungi</taxon>
        <taxon>Fungi incertae sedis</taxon>
        <taxon>Mucoromycota</taxon>
        <taxon>Glomeromycotina</taxon>
        <taxon>Glomeromycetes</taxon>
        <taxon>Diversisporales</taxon>
        <taxon>Gigasporaceae</taxon>
        <taxon>Cetraspora</taxon>
    </lineage>
</organism>
<proteinExistence type="predicted"/>
<dbReference type="OrthoDB" id="2432957at2759"/>
<dbReference type="Gene3D" id="3.30.200.20">
    <property type="entry name" value="Phosphorylase Kinase, domain 1"/>
    <property type="match status" value="1"/>
</dbReference>
<name>A0A9N9IZ40_9GLOM</name>
<dbReference type="EMBL" id="CAJVQA010018579">
    <property type="protein sequence ID" value="CAG8754837.1"/>
    <property type="molecule type" value="Genomic_DNA"/>
</dbReference>
<comment type="caution">
    <text evidence="1">The sequence shown here is derived from an EMBL/GenBank/DDBJ whole genome shotgun (WGS) entry which is preliminary data.</text>
</comment>
<dbReference type="Proteomes" id="UP000789759">
    <property type="component" value="Unassembled WGS sequence"/>
</dbReference>
<gene>
    <name evidence="1" type="ORF">CPELLU_LOCUS14943</name>
</gene>
<dbReference type="SUPFAM" id="SSF56112">
    <property type="entry name" value="Protein kinase-like (PK-like)"/>
    <property type="match status" value="1"/>
</dbReference>
<reference evidence="1" key="1">
    <citation type="submission" date="2021-06" db="EMBL/GenBank/DDBJ databases">
        <authorList>
            <person name="Kallberg Y."/>
            <person name="Tangrot J."/>
            <person name="Rosling A."/>
        </authorList>
    </citation>
    <scope>NUCLEOTIDE SEQUENCE</scope>
    <source>
        <strain evidence="1">FL966</strain>
    </source>
</reference>
<dbReference type="AlphaFoldDB" id="A0A9N9IZ40"/>
<accession>A0A9N9IZ40</accession>
<evidence type="ECO:0000313" key="1">
    <source>
        <dbReference type="EMBL" id="CAG8754837.1"/>
    </source>
</evidence>